<evidence type="ECO:0000313" key="14">
    <source>
        <dbReference type="Proteomes" id="UP000012081"/>
    </source>
</evidence>
<evidence type="ECO:0000256" key="6">
    <source>
        <dbReference type="ARBA" id="ARBA00022592"/>
    </source>
</evidence>
<feature type="region of interest" description="Disordered" evidence="11">
    <location>
        <begin position="25"/>
        <end position="57"/>
    </location>
</feature>
<feature type="chain" id="PRO_5039755741" description="Phosphate-binding protein" evidence="10">
    <location>
        <begin position="20"/>
        <end position="333"/>
    </location>
</feature>
<comment type="similarity">
    <text evidence="3 10">Belongs to the PstS family.</text>
</comment>
<dbReference type="GO" id="GO:0042301">
    <property type="term" value="F:phosphate ion binding"/>
    <property type="evidence" value="ECO:0007669"/>
    <property type="project" value="UniProtKB-UniRule"/>
</dbReference>
<keyword evidence="9 10" id="KW-0449">Lipoprotein</keyword>
<dbReference type="GO" id="GO:0005886">
    <property type="term" value="C:plasma membrane"/>
    <property type="evidence" value="ECO:0007669"/>
    <property type="project" value="UniProtKB-SubCell"/>
</dbReference>
<organism evidence="13 14">
    <name type="scientific">Brevibacillus borstelensis AK1</name>
    <dbReference type="NCBI Taxonomy" id="1300222"/>
    <lineage>
        <taxon>Bacteria</taxon>
        <taxon>Bacillati</taxon>
        <taxon>Bacillota</taxon>
        <taxon>Bacilli</taxon>
        <taxon>Bacillales</taxon>
        <taxon>Paenibacillaceae</taxon>
        <taxon>Brevibacillus</taxon>
    </lineage>
</organism>
<evidence type="ECO:0000256" key="1">
    <source>
        <dbReference type="ARBA" id="ARBA00002841"/>
    </source>
</evidence>
<dbReference type="InterPro" id="IPR050811">
    <property type="entry name" value="Phosphate_ABC_transporter"/>
</dbReference>
<dbReference type="RefSeq" id="WP_003389803.1">
    <property type="nucleotide sequence ID" value="NZ_APBN01000008.1"/>
</dbReference>
<evidence type="ECO:0000256" key="3">
    <source>
        <dbReference type="ARBA" id="ARBA00008725"/>
    </source>
</evidence>
<dbReference type="STRING" id="1300222.I532_17388"/>
<name>M8DWF8_9BACL</name>
<evidence type="ECO:0000256" key="10">
    <source>
        <dbReference type="RuleBase" id="RU367119"/>
    </source>
</evidence>
<dbReference type="Pfam" id="PF12849">
    <property type="entry name" value="PBP_like_2"/>
    <property type="match status" value="1"/>
</dbReference>
<comment type="caution">
    <text evidence="13">The sequence shown here is derived from an EMBL/GenBank/DDBJ whole genome shotgun (WGS) entry which is preliminary data.</text>
</comment>
<dbReference type="PANTHER" id="PTHR30570">
    <property type="entry name" value="PERIPLASMIC PHOSPHATE BINDING COMPONENT OF PHOSPHATE ABC TRANSPORTER"/>
    <property type="match status" value="1"/>
</dbReference>
<sequence length="333" mass="35522">MKKLGSLMLALSLAGSILAGCGSNSATSAPSSNGATGSTGGTEATTPAADNKTASNLSGTVKVDGSSTVFPITEAAAEEFQIANPGVQVTVGVSGTGGGFKKFAAGETDISNASRPIKEKEAAAAKEKGIDFVEIPVAYDGISVVVSKENSFVDKLTVDELKKIWEPDSKVKTWKDVRPEWPAEEIKLYGPGTDSGTFEYFTEAIVGEAKKSRPDYTASEDDNVLVQGIAGDKNSLGYFGYAYFEENADKLKLVPIDNGDGNAVTPTFDTIKDGTYKPLARPIFIYANKKSLEKPEVKEFVKFYLENAPELVKSVFYVPLTDDKYKESLAKIQ</sequence>
<dbReference type="Gene3D" id="3.40.190.10">
    <property type="entry name" value="Periplasmic binding protein-like II"/>
    <property type="match status" value="2"/>
</dbReference>
<protein>
    <recommendedName>
        <fullName evidence="10">Phosphate-binding protein</fullName>
    </recommendedName>
</protein>
<dbReference type="PATRIC" id="fig|1300222.3.peg.3644"/>
<accession>M8DWF8</accession>
<dbReference type="GO" id="GO:0006817">
    <property type="term" value="P:phosphate ion transport"/>
    <property type="evidence" value="ECO:0007669"/>
    <property type="project" value="UniProtKB-UniRule"/>
</dbReference>
<keyword evidence="10" id="KW-1003">Cell membrane</keyword>
<evidence type="ECO:0000259" key="12">
    <source>
        <dbReference type="Pfam" id="PF12849"/>
    </source>
</evidence>
<evidence type="ECO:0000256" key="4">
    <source>
        <dbReference type="ARBA" id="ARBA00011529"/>
    </source>
</evidence>
<dbReference type="SUPFAM" id="SSF53850">
    <property type="entry name" value="Periplasmic binding protein-like II"/>
    <property type="match status" value="1"/>
</dbReference>
<dbReference type="EMBL" id="APBN01000008">
    <property type="protein sequence ID" value="EMT51351.1"/>
    <property type="molecule type" value="Genomic_DNA"/>
</dbReference>
<dbReference type="FunFam" id="3.40.190.10:FF:000055">
    <property type="entry name" value="Phosphate ABC transporter, phosphate-binding protein"/>
    <property type="match status" value="1"/>
</dbReference>
<evidence type="ECO:0000256" key="7">
    <source>
        <dbReference type="ARBA" id="ARBA00022729"/>
    </source>
</evidence>
<comment type="subcellular location">
    <subcellularLocation>
        <location evidence="2 10">Cell membrane</location>
        <topology evidence="2 10">Lipid-anchor</topology>
    </subcellularLocation>
</comment>
<comment type="subunit">
    <text evidence="4 10">The complex is composed of two ATP-binding proteins (PstB), two transmembrane proteins (PstC and PstA) and a solute-binding protein (PstS).</text>
</comment>
<keyword evidence="8 10" id="KW-0564">Palmitate</keyword>
<dbReference type="AlphaFoldDB" id="M8DWF8"/>
<dbReference type="CDD" id="cd13654">
    <property type="entry name" value="PBP2_phosphate_like_2"/>
    <property type="match status" value="1"/>
</dbReference>
<feature type="signal peptide" evidence="10">
    <location>
        <begin position="1"/>
        <end position="19"/>
    </location>
</feature>
<evidence type="ECO:0000256" key="11">
    <source>
        <dbReference type="SAM" id="MobiDB-lite"/>
    </source>
</evidence>
<keyword evidence="14" id="KW-1185">Reference proteome</keyword>
<evidence type="ECO:0000313" key="13">
    <source>
        <dbReference type="EMBL" id="EMT51351.1"/>
    </source>
</evidence>
<keyword evidence="10" id="KW-0472">Membrane</keyword>
<dbReference type="PANTHER" id="PTHR30570:SF1">
    <property type="entry name" value="PHOSPHATE-BINDING PROTEIN PSTS"/>
    <property type="match status" value="1"/>
</dbReference>
<evidence type="ECO:0000256" key="2">
    <source>
        <dbReference type="ARBA" id="ARBA00004193"/>
    </source>
</evidence>
<feature type="compositionally biased region" description="Low complexity" evidence="11">
    <location>
        <begin position="25"/>
        <end position="49"/>
    </location>
</feature>
<keyword evidence="6 10" id="KW-0592">Phosphate transport</keyword>
<comment type="function">
    <text evidence="1">Part of the ABC transporter complex PstSACB involved in phosphate import.</text>
</comment>
<dbReference type="OrthoDB" id="9790048at2"/>
<keyword evidence="7 10" id="KW-0732">Signal</keyword>
<comment type="function">
    <text evidence="10">Involved in the system for phosphate transport across the cytoplasmic membrane.</text>
</comment>
<dbReference type="InterPro" id="IPR011862">
    <property type="entry name" value="Phos-bd"/>
</dbReference>
<dbReference type="PROSITE" id="PS51257">
    <property type="entry name" value="PROKAR_LIPOPROTEIN"/>
    <property type="match status" value="1"/>
</dbReference>
<proteinExistence type="inferred from homology"/>
<dbReference type="Proteomes" id="UP000012081">
    <property type="component" value="Unassembled WGS sequence"/>
</dbReference>
<keyword evidence="5 10" id="KW-0813">Transport</keyword>
<feature type="domain" description="PBP" evidence="12">
    <location>
        <begin position="54"/>
        <end position="305"/>
    </location>
</feature>
<dbReference type="InterPro" id="IPR024370">
    <property type="entry name" value="PBP_domain"/>
</dbReference>
<evidence type="ECO:0000256" key="5">
    <source>
        <dbReference type="ARBA" id="ARBA00022448"/>
    </source>
</evidence>
<reference evidence="13 14" key="1">
    <citation type="submission" date="2013-03" db="EMBL/GenBank/DDBJ databases">
        <title>Assembly of a new bacterial strain Brevibacillus borstelensis AK1.</title>
        <authorList>
            <person name="Rajan I."/>
            <person name="PoliReddy D."/>
            <person name="Sugumar T."/>
            <person name="Rathinam K."/>
            <person name="Alqarawi S."/>
            <person name="Khalil A.B."/>
            <person name="Sivakumar N."/>
        </authorList>
    </citation>
    <scope>NUCLEOTIDE SEQUENCE [LARGE SCALE GENOMIC DNA]</scope>
    <source>
        <strain evidence="13 14">AK1</strain>
    </source>
</reference>
<evidence type="ECO:0000256" key="8">
    <source>
        <dbReference type="ARBA" id="ARBA00023139"/>
    </source>
</evidence>
<gene>
    <name evidence="13" type="ORF">I532_17388</name>
</gene>
<evidence type="ECO:0000256" key="9">
    <source>
        <dbReference type="ARBA" id="ARBA00023288"/>
    </source>
</evidence>
<dbReference type="NCBIfam" id="TIGR02136">
    <property type="entry name" value="ptsS_2"/>
    <property type="match status" value="1"/>
</dbReference>